<keyword evidence="2" id="KW-1185">Reference proteome</keyword>
<reference evidence="1" key="1">
    <citation type="journal article" date="2020" name="Stud. Mycol.">
        <title>101 Dothideomycetes genomes: a test case for predicting lifestyles and emergence of pathogens.</title>
        <authorList>
            <person name="Haridas S."/>
            <person name="Albert R."/>
            <person name="Binder M."/>
            <person name="Bloem J."/>
            <person name="Labutti K."/>
            <person name="Salamov A."/>
            <person name="Andreopoulos B."/>
            <person name="Baker S."/>
            <person name="Barry K."/>
            <person name="Bills G."/>
            <person name="Bluhm B."/>
            <person name="Cannon C."/>
            <person name="Castanera R."/>
            <person name="Culley D."/>
            <person name="Daum C."/>
            <person name="Ezra D."/>
            <person name="Gonzalez J."/>
            <person name="Henrissat B."/>
            <person name="Kuo A."/>
            <person name="Liang C."/>
            <person name="Lipzen A."/>
            <person name="Lutzoni F."/>
            <person name="Magnuson J."/>
            <person name="Mondo S."/>
            <person name="Nolan M."/>
            <person name="Ohm R."/>
            <person name="Pangilinan J."/>
            <person name="Park H.-J."/>
            <person name="Ramirez L."/>
            <person name="Alfaro M."/>
            <person name="Sun H."/>
            <person name="Tritt A."/>
            <person name="Yoshinaga Y."/>
            <person name="Zwiers L.-H."/>
            <person name="Turgeon B."/>
            <person name="Goodwin S."/>
            <person name="Spatafora J."/>
            <person name="Crous P."/>
            <person name="Grigoriev I."/>
        </authorList>
    </citation>
    <scope>NUCLEOTIDE SEQUENCE</scope>
    <source>
        <strain evidence="1">CBS 115976</strain>
    </source>
</reference>
<sequence length="437" mass="50452">MLQLSSTILTTFSPVFDRMLRGGLKEAADFAQSVRIGSCFEASNLTFQRASEPYQLHLPGDDYDGMLSLCKILYHQAGMLAGQDSQAMRQMLQGWDENFNFSPVLDWERLLREFDWLKFRVEYENSMALERKLYTACLQFRNFAIACDKYQAEKACSFYINHTLRAFMGYVESLQTPLEWPCRVSIAVAECAVILRREDVYSQSTKWLIEHMHEYSFDMSETDLGSGHPHEMLHVELEKRVQDTWKQHEETMKNHPFLGDVFLDRMAVLRDSYVQTIDEHLVKLAGHLTAVVSNSTKGPKHISGLPEHGSPGQWGLPIGHDFHGVTNTVAPFGYLPDETVWVDSYQKSLHDVDLLHQFLAQLRKRQIGPFSKQGHYGLRDHLYQLRKLEEFKWHENKGDNTEGLCNACAIGLSHRIWQIREFVTRKIVGDSLDENDK</sequence>
<dbReference type="Proteomes" id="UP000799302">
    <property type="component" value="Unassembled WGS sequence"/>
</dbReference>
<proteinExistence type="predicted"/>
<evidence type="ECO:0000313" key="1">
    <source>
        <dbReference type="EMBL" id="KAF2667498.1"/>
    </source>
</evidence>
<gene>
    <name evidence="1" type="ORF">BT63DRAFT_293691</name>
</gene>
<evidence type="ECO:0000313" key="2">
    <source>
        <dbReference type="Proteomes" id="UP000799302"/>
    </source>
</evidence>
<name>A0A6A6U8R5_9PEZI</name>
<organism evidence="1 2">
    <name type="scientific">Microthyrium microscopicum</name>
    <dbReference type="NCBI Taxonomy" id="703497"/>
    <lineage>
        <taxon>Eukaryota</taxon>
        <taxon>Fungi</taxon>
        <taxon>Dikarya</taxon>
        <taxon>Ascomycota</taxon>
        <taxon>Pezizomycotina</taxon>
        <taxon>Dothideomycetes</taxon>
        <taxon>Dothideomycetes incertae sedis</taxon>
        <taxon>Microthyriales</taxon>
        <taxon>Microthyriaceae</taxon>
        <taxon>Microthyrium</taxon>
    </lineage>
</organism>
<accession>A0A6A6U8R5</accession>
<dbReference type="EMBL" id="MU004237">
    <property type="protein sequence ID" value="KAF2667498.1"/>
    <property type="molecule type" value="Genomic_DNA"/>
</dbReference>
<protein>
    <recommendedName>
        <fullName evidence="3">BTB domain-containing protein</fullName>
    </recommendedName>
</protein>
<evidence type="ECO:0008006" key="3">
    <source>
        <dbReference type="Google" id="ProtNLM"/>
    </source>
</evidence>
<dbReference type="AlphaFoldDB" id="A0A6A6U8R5"/>